<evidence type="ECO:0000256" key="2">
    <source>
        <dbReference type="ARBA" id="ARBA00012616"/>
    </source>
</evidence>
<dbReference type="NCBIfam" id="TIGR00528">
    <property type="entry name" value="gcvT"/>
    <property type="match status" value="1"/>
</dbReference>
<evidence type="ECO:0000313" key="10">
    <source>
        <dbReference type="EMBL" id="KGN92751.1"/>
    </source>
</evidence>
<evidence type="ECO:0000259" key="8">
    <source>
        <dbReference type="Pfam" id="PF01571"/>
    </source>
</evidence>
<dbReference type="InterPro" id="IPR006222">
    <property type="entry name" value="GCVT_N"/>
</dbReference>
<dbReference type="RefSeq" id="WP_036790151.1">
    <property type="nucleotide sequence ID" value="NZ_JQZV01000008.1"/>
</dbReference>
<dbReference type="Pfam" id="PF01571">
    <property type="entry name" value="GCV_T"/>
    <property type="match status" value="1"/>
</dbReference>
<keyword evidence="3 7" id="KW-0032">Aminotransferase</keyword>
<feature type="domain" description="Aminomethyltransferase C-terminal" evidence="9">
    <location>
        <begin position="283"/>
        <end position="360"/>
    </location>
</feature>
<evidence type="ECO:0000313" key="11">
    <source>
        <dbReference type="Proteomes" id="UP000030101"/>
    </source>
</evidence>
<dbReference type="InterPro" id="IPR029043">
    <property type="entry name" value="GcvT/YgfZ_C"/>
</dbReference>
<accession>A0ABR4XMC9</accession>
<gene>
    <name evidence="7" type="primary">gcvT</name>
    <name evidence="10" type="ORF">HQ43_04500</name>
</gene>
<dbReference type="Pfam" id="PF08669">
    <property type="entry name" value="GCV_T_C"/>
    <property type="match status" value="1"/>
</dbReference>
<evidence type="ECO:0000256" key="1">
    <source>
        <dbReference type="ARBA" id="ARBA00008609"/>
    </source>
</evidence>
<evidence type="ECO:0000256" key="4">
    <source>
        <dbReference type="ARBA" id="ARBA00022679"/>
    </source>
</evidence>
<dbReference type="SUPFAM" id="SSF103025">
    <property type="entry name" value="Folate-binding domain"/>
    <property type="match status" value="1"/>
</dbReference>
<comment type="similarity">
    <text evidence="1 7">Belongs to the GcvT family.</text>
</comment>
<reference evidence="10 11" key="1">
    <citation type="submission" date="2014-08" db="EMBL/GenBank/DDBJ databases">
        <title>Porphyromonas canoris strain:OH2762 Genome sequencing.</title>
        <authorList>
            <person name="Wallis C."/>
            <person name="Deusch O."/>
            <person name="O'Flynn C."/>
            <person name="Davis I."/>
            <person name="Jospin G."/>
            <person name="Darling A.E."/>
            <person name="Coil D.A."/>
            <person name="Alexiev A."/>
            <person name="Horsfall A."/>
            <person name="Kirkwood N."/>
            <person name="Harris S."/>
            <person name="Eisen J.A."/>
        </authorList>
    </citation>
    <scope>NUCLEOTIDE SEQUENCE [LARGE SCALE GENOMIC DNA]</scope>
    <source>
        <strain evidence="11">COT-108 OH2762</strain>
    </source>
</reference>
<dbReference type="NCBIfam" id="NF001567">
    <property type="entry name" value="PRK00389.1"/>
    <property type="match status" value="1"/>
</dbReference>
<dbReference type="Gene3D" id="4.10.1250.10">
    <property type="entry name" value="Aminomethyltransferase fragment"/>
    <property type="match status" value="1"/>
</dbReference>
<proteinExistence type="inferred from homology"/>
<dbReference type="EMBL" id="JQZV01000008">
    <property type="protein sequence ID" value="KGN92751.1"/>
    <property type="molecule type" value="Genomic_DNA"/>
</dbReference>
<dbReference type="EC" id="2.1.2.10" evidence="2 7"/>
<dbReference type="InterPro" id="IPR013977">
    <property type="entry name" value="GcvT_C"/>
</dbReference>
<dbReference type="InterPro" id="IPR022903">
    <property type="entry name" value="GcvT_bac"/>
</dbReference>
<dbReference type="SUPFAM" id="SSF101790">
    <property type="entry name" value="Aminomethyltransferase beta-barrel domain"/>
    <property type="match status" value="1"/>
</dbReference>
<evidence type="ECO:0000259" key="9">
    <source>
        <dbReference type="Pfam" id="PF08669"/>
    </source>
</evidence>
<evidence type="ECO:0000256" key="6">
    <source>
        <dbReference type="ARBA" id="ARBA00047665"/>
    </source>
</evidence>
<name>A0ABR4XMC9_9PORP</name>
<evidence type="ECO:0000256" key="5">
    <source>
        <dbReference type="ARBA" id="ARBA00031395"/>
    </source>
</evidence>
<comment type="catalytic activity">
    <reaction evidence="6 7">
        <text>N(6)-[(R)-S(8)-aminomethyldihydrolipoyl]-L-lysyl-[protein] + (6S)-5,6,7,8-tetrahydrofolate = N(6)-[(R)-dihydrolipoyl]-L-lysyl-[protein] + (6R)-5,10-methylene-5,6,7,8-tetrahydrofolate + NH4(+)</text>
        <dbReference type="Rhea" id="RHEA:16945"/>
        <dbReference type="Rhea" id="RHEA-COMP:10475"/>
        <dbReference type="Rhea" id="RHEA-COMP:10492"/>
        <dbReference type="ChEBI" id="CHEBI:15636"/>
        <dbReference type="ChEBI" id="CHEBI:28938"/>
        <dbReference type="ChEBI" id="CHEBI:57453"/>
        <dbReference type="ChEBI" id="CHEBI:83100"/>
        <dbReference type="ChEBI" id="CHEBI:83143"/>
        <dbReference type="EC" id="2.1.2.10"/>
    </reaction>
</comment>
<keyword evidence="4 7" id="KW-0808">Transferase</keyword>
<dbReference type="InterPro" id="IPR006223">
    <property type="entry name" value="GcvT"/>
</dbReference>
<dbReference type="Proteomes" id="UP000030101">
    <property type="component" value="Unassembled WGS sequence"/>
</dbReference>
<dbReference type="PANTHER" id="PTHR43757:SF2">
    <property type="entry name" value="AMINOMETHYLTRANSFERASE, MITOCHONDRIAL"/>
    <property type="match status" value="1"/>
</dbReference>
<protein>
    <recommendedName>
        <fullName evidence="2 7">Aminomethyltransferase</fullName>
        <ecNumber evidence="2 7">2.1.2.10</ecNumber>
    </recommendedName>
    <alternativeName>
        <fullName evidence="5 7">Glycine cleavage system T protein</fullName>
    </alternativeName>
</protein>
<comment type="function">
    <text evidence="7">The glycine cleavage system catalyzes the degradation of glycine.</text>
</comment>
<evidence type="ECO:0000256" key="3">
    <source>
        <dbReference type="ARBA" id="ARBA00022576"/>
    </source>
</evidence>
<dbReference type="InterPro" id="IPR027266">
    <property type="entry name" value="TrmE/GcvT-like"/>
</dbReference>
<dbReference type="Gene3D" id="3.30.1360.120">
    <property type="entry name" value="Probable tRNA modification gtpase trme, domain 1"/>
    <property type="match status" value="1"/>
</dbReference>
<comment type="subunit">
    <text evidence="7">The glycine cleavage system is composed of four proteins: P, T, L and H.</text>
</comment>
<keyword evidence="11" id="KW-1185">Reference proteome</keyword>
<sequence length="362" mass="39441">MKTTPFTSIHESLGAKMAPFAGFNMPIEYSGITDEHLNVIENMGVFDVSHMGALWVSGPNALPFLQNVCSNDISKVAVGKAQYNYMPNDKGGIVDDFILYHYEESKYMLAVNASNIEKDFAWLQKHATDGVILENGSDNIGILAVQGPKAKAVLQSLTPVNLDNIPFYAFEVGEFAGVKNVIISNTGYTGAGGFELYFYPENGVTIWNALFEAGKDAGIKPTGLGARDTLRLEMGYCLYGNDIDETTNPLEAGLGWVTKLTDDKKNLPSREILEATKINGPEKKLTGFEMVGKGIPRHGYEIANEEGKIIGHVTSGTMSPALKKGIGLGYLEKAYTAPDSKIFIVVRGKQIEAKVIKLPFRK</sequence>
<comment type="caution">
    <text evidence="10">The sequence shown here is derived from an EMBL/GenBank/DDBJ whole genome shotgun (WGS) entry which is preliminary data.</text>
</comment>
<dbReference type="PIRSF" id="PIRSF006487">
    <property type="entry name" value="GcvT"/>
    <property type="match status" value="1"/>
</dbReference>
<feature type="domain" description="GCVT N-terminal" evidence="8">
    <location>
        <begin position="7"/>
        <end position="260"/>
    </location>
</feature>
<dbReference type="Gene3D" id="3.30.70.1400">
    <property type="entry name" value="Aminomethyltransferase beta-barrel domains"/>
    <property type="match status" value="1"/>
</dbReference>
<dbReference type="HAMAP" id="MF_00259">
    <property type="entry name" value="GcvT"/>
    <property type="match status" value="1"/>
</dbReference>
<dbReference type="Gene3D" id="2.40.30.110">
    <property type="entry name" value="Aminomethyltransferase beta-barrel domains"/>
    <property type="match status" value="1"/>
</dbReference>
<dbReference type="InterPro" id="IPR028896">
    <property type="entry name" value="GcvT/YgfZ/DmdA"/>
</dbReference>
<dbReference type="PANTHER" id="PTHR43757">
    <property type="entry name" value="AMINOMETHYLTRANSFERASE"/>
    <property type="match status" value="1"/>
</dbReference>
<evidence type="ECO:0000256" key="7">
    <source>
        <dbReference type="HAMAP-Rule" id="MF_00259"/>
    </source>
</evidence>
<organism evidence="10 11">
    <name type="scientific">Porphyromonas canoris</name>
    <dbReference type="NCBI Taxonomy" id="36875"/>
    <lineage>
        <taxon>Bacteria</taxon>
        <taxon>Pseudomonadati</taxon>
        <taxon>Bacteroidota</taxon>
        <taxon>Bacteroidia</taxon>
        <taxon>Bacteroidales</taxon>
        <taxon>Porphyromonadaceae</taxon>
        <taxon>Porphyromonas</taxon>
    </lineage>
</organism>